<dbReference type="OrthoDB" id="509705at2"/>
<evidence type="ECO:0000256" key="1">
    <source>
        <dbReference type="ARBA" id="ARBA00021292"/>
    </source>
</evidence>
<name>A0A5B0E8F7_9MICC</name>
<reference evidence="6 7" key="1">
    <citation type="submission" date="2019-07" db="EMBL/GenBank/DDBJ databases">
        <title>Analysis of the biochemical properties, biological activity and biotechnological potential of siderophores and biosurfactants produced by Antarctic psychrotolerant bacteria.</title>
        <authorList>
            <person name="Styczynski M."/>
            <person name="Krucon T."/>
            <person name="Decewicz P."/>
            <person name="Dziewit L."/>
        </authorList>
    </citation>
    <scope>NUCLEOTIDE SEQUENCE [LARGE SCALE GENOMIC DNA]</scope>
    <source>
        <strain evidence="6 7">ANT_H27</strain>
    </source>
</reference>
<evidence type="ECO:0000259" key="5">
    <source>
        <dbReference type="Pfam" id="PF13579"/>
    </source>
</evidence>
<dbReference type="Proteomes" id="UP000323856">
    <property type="component" value="Unassembled WGS sequence"/>
</dbReference>
<dbReference type="Pfam" id="PF13579">
    <property type="entry name" value="Glyco_trans_4_4"/>
    <property type="match status" value="1"/>
</dbReference>
<dbReference type="PANTHER" id="PTHR45947:SF3">
    <property type="entry name" value="SULFOQUINOVOSYL TRANSFERASE SQD2"/>
    <property type="match status" value="1"/>
</dbReference>
<dbReference type="InterPro" id="IPR028098">
    <property type="entry name" value="Glyco_trans_4-like_N"/>
</dbReference>
<keyword evidence="3 6" id="KW-0808">Transferase</keyword>
<dbReference type="AlphaFoldDB" id="A0A5B0E8F7"/>
<evidence type="ECO:0000259" key="4">
    <source>
        <dbReference type="Pfam" id="PF00534"/>
    </source>
</evidence>
<gene>
    <name evidence="6" type="ORF">FQ154_14105</name>
</gene>
<feature type="domain" description="Glycosyl transferase family 1" evidence="4">
    <location>
        <begin position="399"/>
        <end position="569"/>
    </location>
</feature>
<keyword evidence="2" id="KW-0328">Glycosyltransferase</keyword>
<evidence type="ECO:0000313" key="7">
    <source>
        <dbReference type="Proteomes" id="UP000323856"/>
    </source>
</evidence>
<dbReference type="RefSeq" id="WP_149620214.1">
    <property type="nucleotide sequence ID" value="NZ_VOBL01000015.1"/>
</dbReference>
<accession>A0A5B0E8F7</accession>
<dbReference type="PANTHER" id="PTHR45947">
    <property type="entry name" value="SULFOQUINOVOSYL TRANSFERASE SQD2"/>
    <property type="match status" value="1"/>
</dbReference>
<feature type="domain" description="Glycosyltransferase subfamily 4-like N-terminal" evidence="5">
    <location>
        <begin position="209"/>
        <end position="383"/>
    </location>
</feature>
<evidence type="ECO:0000256" key="3">
    <source>
        <dbReference type="ARBA" id="ARBA00022679"/>
    </source>
</evidence>
<protein>
    <recommendedName>
        <fullName evidence="1">D-inositol 3-phosphate glycosyltransferase</fullName>
    </recommendedName>
</protein>
<dbReference type="InterPro" id="IPR001296">
    <property type="entry name" value="Glyco_trans_1"/>
</dbReference>
<dbReference type="GO" id="GO:1901137">
    <property type="term" value="P:carbohydrate derivative biosynthetic process"/>
    <property type="evidence" value="ECO:0007669"/>
    <property type="project" value="UniProtKB-ARBA"/>
</dbReference>
<dbReference type="Pfam" id="PF00534">
    <property type="entry name" value="Glycos_transf_1"/>
    <property type="match status" value="1"/>
</dbReference>
<evidence type="ECO:0000256" key="2">
    <source>
        <dbReference type="ARBA" id="ARBA00022676"/>
    </source>
</evidence>
<dbReference type="Gene3D" id="3.40.50.2000">
    <property type="entry name" value="Glycogen Phosphorylase B"/>
    <property type="match status" value="2"/>
</dbReference>
<dbReference type="CDD" id="cd03801">
    <property type="entry name" value="GT4_PimA-like"/>
    <property type="match status" value="1"/>
</dbReference>
<dbReference type="EMBL" id="VOBL01000015">
    <property type="protein sequence ID" value="KAA0975327.1"/>
    <property type="molecule type" value="Genomic_DNA"/>
</dbReference>
<organism evidence="6 7">
    <name type="scientific">Paeniglutamicibacter gangotriensis</name>
    <dbReference type="NCBI Taxonomy" id="254787"/>
    <lineage>
        <taxon>Bacteria</taxon>
        <taxon>Bacillati</taxon>
        <taxon>Actinomycetota</taxon>
        <taxon>Actinomycetes</taxon>
        <taxon>Micrococcales</taxon>
        <taxon>Micrococcaceae</taxon>
        <taxon>Paeniglutamicibacter</taxon>
    </lineage>
</organism>
<comment type="caution">
    <text evidence="6">The sequence shown here is derived from an EMBL/GenBank/DDBJ whole genome shotgun (WGS) entry which is preliminary data.</text>
</comment>
<dbReference type="GO" id="GO:0016757">
    <property type="term" value="F:glycosyltransferase activity"/>
    <property type="evidence" value="ECO:0007669"/>
    <property type="project" value="UniProtKB-KW"/>
</dbReference>
<dbReference type="SUPFAM" id="SSF53756">
    <property type="entry name" value="UDP-Glycosyltransferase/glycogen phosphorylase"/>
    <property type="match status" value="1"/>
</dbReference>
<proteinExistence type="predicted"/>
<dbReference type="InterPro" id="IPR050194">
    <property type="entry name" value="Glycosyltransferase_grp1"/>
</dbReference>
<evidence type="ECO:0000313" key="6">
    <source>
        <dbReference type="EMBL" id="KAA0975327.1"/>
    </source>
</evidence>
<sequence>MTETLTPDSGPQTKQLLKNVLAISKIVRDNVLDDPTFFILQVSRKMESSFLARLGSAANRILPKRTVVLNAFTLMLSGNTSRLAEYLQGLSPDELSDRELARLGDMAVAIQDSLSATRLLEHRQSLNVSLCRSQARHWWYLGNMDGAIALLETVVPRSNRQLRHYRSELDVFQGRLPVAIGGEPSHTQGPTHPTALHFLTNSLPHTGSGYAQRSHSIMTSLGDQGWRIEVLTRAGYPLSVGKIRAKATDIIDGVTYRRVLPAQYESDMGSKIQQQTVALTEAVRRLNPSVLHTTTDFTNALAVMTVAEAFKIPWVYEVRGQLADTWASTRPESAKSSQRYKLFKEREAFAAARATHVLTLGEAMKAELAEHGIPNEKISIAPNAIGDDYLGEPIERSRARKMLGLSSAHQYIGTVSSLVAYEGLDLLIEAAAELIPENPSLRVLIVGSGVEANNLQELSRKLGIAEFCVFPGRVPREEARTYHCALDIFVVPRRNLSVTRAVTPLKPVEALACEVPVVAADLPALREVVVDGETGVLVAPDNPHLLAEALKVLLGDSSKRASMGAAGRQQMLAERTWSANARKLSETYKYIANQLQ</sequence>